<proteinExistence type="predicted"/>
<evidence type="ECO:0000313" key="3">
    <source>
        <dbReference type="Proteomes" id="UP000475532"/>
    </source>
</evidence>
<feature type="transmembrane region" description="Helical" evidence="1">
    <location>
        <begin position="38"/>
        <end position="55"/>
    </location>
</feature>
<keyword evidence="1" id="KW-1133">Transmembrane helix</keyword>
<keyword evidence="1" id="KW-0472">Membrane</keyword>
<gene>
    <name evidence="2" type="ORF">G3I70_15570</name>
</gene>
<accession>A0A6L9QF25</accession>
<sequence>MPPHSTAVTLAAVIITLGYLILAGFVVHRTPGEQIPQVLVRLASLLLVLPVVLYGPEAMALLLGP</sequence>
<feature type="transmembrane region" description="Helical" evidence="1">
    <location>
        <begin position="6"/>
        <end position="26"/>
    </location>
</feature>
<dbReference type="AlphaFoldDB" id="A0A6L9QF25"/>
<name>A0A6L9QF25_9ACTN</name>
<comment type="caution">
    <text evidence="2">The sequence shown here is derived from an EMBL/GenBank/DDBJ whole genome shotgun (WGS) entry which is preliminary data.</text>
</comment>
<keyword evidence="1" id="KW-0812">Transmembrane</keyword>
<evidence type="ECO:0000313" key="2">
    <source>
        <dbReference type="EMBL" id="NEA23895.1"/>
    </source>
</evidence>
<dbReference type="RefSeq" id="WP_163056683.1">
    <property type="nucleotide sequence ID" value="NZ_JAAGLI010000381.1"/>
</dbReference>
<evidence type="ECO:0000256" key="1">
    <source>
        <dbReference type="SAM" id="Phobius"/>
    </source>
</evidence>
<reference evidence="2 3" key="1">
    <citation type="submission" date="2020-01" db="EMBL/GenBank/DDBJ databases">
        <title>Insect and environment-associated Actinomycetes.</title>
        <authorList>
            <person name="Currrie C."/>
            <person name="Chevrette M."/>
            <person name="Carlson C."/>
            <person name="Stubbendieck R."/>
            <person name="Wendt-Pienkowski E."/>
        </authorList>
    </citation>
    <scope>NUCLEOTIDE SEQUENCE [LARGE SCALE GENOMIC DNA]</scope>
    <source>
        <strain evidence="2 3">SID10258</strain>
    </source>
</reference>
<organism evidence="2 3">
    <name type="scientific">Actinomadura bangladeshensis</name>
    <dbReference type="NCBI Taxonomy" id="453573"/>
    <lineage>
        <taxon>Bacteria</taxon>
        <taxon>Bacillati</taxon>
        <taxon>Actinomycetota</taxon>
        <taxon>Actinomycetes</taxon>
        <taxon>Streptosporangiales</taxon>
        <taxon>Thermomonosporaceae</taxon>
        <taxon>Actinomadura</taxon>
    </lineage>
</organism>
<dbReference type="EMBL" id="JAAGLI010000381">
    <property type="protein sequence ID" value="NEA23895.1"/>
    <property type="molecule type" value="Genomic_DNA"/>
</dbReference>
<protein>
    <submittedName>
        <fullName evidence="2">Uncharacterized protein</fullName>
    </submittedName>
</protein>
<dbReference type="Proteomes" id="UP000475532">
    <property type="component" value="Unassembled WGS sequence"/>
</dbReference>